<reference evidence="8 9" key="1">
    <citation type="submission" date="2016-11" db="EMBL/GenBank/DDBJ databases">
        <authorList>
            <person name="Jaros S."/>
            <person name="Januszkiewicz K."/>
            <person name="Wedrychowicz H."/>
        </authorList>
    </citation>
    <scope>NUCLEOTIDE SEQUENCE [LARGE SCALE GENOMIC DNA]</scope>
    <source>
        <strain evidence="8">NVI 5450</strain>
    </source>
</reference>
<dbReference type="GO" id="GO:0032259">
    <property type="term" value="P:methylation"/>
    <property type="evidence" value="ECO:0007669"/>
    <property type="project" value="UniProtKB-KW"/>
</dbReference>
<dbReference type="InterPro" id="IPR002295">
    <property type="entry name" value="N4/N6-MTase_EcoPI_Mod-like"/>
</dbReference>
<comment type="catalytic activity">
    <reaction evidence="6">
        <text>a 2'-deoxyadenosine in DNA + S-adenosyl-L-methionine = an N(6)-methyl-2'-deoxyadenosine in DNA + S-adenosyl-L-homocysteine + H(+)</text>
        <dbReference type="Rhea" id="RHEA:15197"/>
        <dbReference type="Rhea" id="RHEA-COMP:12418"/>
        <dbReference type="Rhea" id="RHEA-COMP:12419"/>
        <dbReference type="ChEBI" id="CHEBI:15378"/>
        <dbReference type="ChEBI" id="CHEBI:57856"/>
        <dbReference type="ChEBI" id="CHEBI:59789"/>
        <dbReference type="ChEBI" id="CHEBI:90615"/>
        <dbReference type="ChEBI" id="CHEBI:90616"/>
        <dbReference type="EC" id="2.1.1.72"/>
    </reaction>
</comment>
<proteinExistence type="inferred from homology"/>
<dbReference type="RefSeq" id="WP_082297270.1">
    <property type="nucleotide sequence ID" value="NZ_FPLD01000051.1"/>
</dbReference>
<evidence type="ECO:0000256" key="3">
    <source>
        <dbReference type="ARBA" id="ARBA00022603"/>
    </source>
</evidence>
<dbReference type="PRINTS" id="PR00506">
    <property type="entry name" value="D21N6MTFRASE"/>
</dbReference>
<dbReference type="PIRSF" id="PIRSF015855">
    <property type="entry name" value="TypeIII_Mtase_mKpnI"/>
    <property type="match status" value="1"/>
</dbReference>
<protein>
    <recommendedName>
        <fullName evidence="2">site-specific DNA-methyltransferase (adenine-specific)</fullName>
        <ecNumber evidence="2">2.1.1.72</ecNumber>
    </recommendedName>
</protein>
<keyword evidence="3 8" id="KW-0489">Methyltransferase</keyword>
<evidence type="ECO:0000256" key="2">
    <source>
        <dbReference type="ARBA" id="ARBA00011900"/>
    </source>
</evidence>
<comment type="similarity">
    <text evidence="1">Belongs to the N(4)/N(6)-methyltransferase family.</text>
</comment>
<dbReference type="InterPro" id="IPR002052">
    <property type="entry name" value="DNA_methylase_N6_adenine_CS"/>
</dbReference>
<organism evidence="8 9">
    <name type="scientific">Moritella viscosa</name>
    <dbReference type="NCBI Taxonomy" id="80854"/>
    <lineage>
        <taxon>Bacteria</taxon>
        <taxon>Pseudomonadati</taxon>
        <taxon>Pseudomonadota</taxon>
        <taxon>Gammaproteobacteria</taxon>
        <taxon>Alteromonadales</taxon>
        <taxon>Moritellaceae</taxon>
        <taxon>Moritella</taxon>
    </lineage>
</organism>
<gene>
    <name evidence="8" type="ORF">NVI5450_1633</name>
</gene>
<dbReference type="InterPro" id="IPR029063">
    <property type="entry name" value="SAM-dependent_MTases_sf"/>
</dbReference>
<dbReference type="Gene3D" id="3.40.50.150">
    <property type="entry name" value="Vaccinia Virus protein VP39"/>
    <property type="match status" value="1"/>
</dbReference>
<dbReference type="GO" id="GO:0003677">
    <property type="term" value="F:DNA binding"/>
    <property type="evidence" value="ECO:0007669"/>
    <property type="project" value="InterPro"/>
</dbReference>
<evidence type="ECO:0000256" key="6">
    <source>
        <dbReference type="ARBA" id="ARBA00047942"/>
    </source>
</evidence>
<dbReference type="EMBL" id="FPLD01000051">
    <property type="protein sequence ID" value="SGY94823.1"/>
    <property type="molecule type" value="Genomic_DNA"/>
</dbReference>
<keyword evidence="4 8" id="KW-0808">Transferase</keyword>
<dbReference type="Proteomes" id="UP000183794">
    <property type="component" value="Unassembled WGS sequence"/>
</dbReference>
<dbReference type="GO" id="GO:0008170">
    <property type="term" value="F:N-methyltransferase activity"/>
    <property type="evidence" value="ECO:0007669"/>
    <property type="project" value="InterPro"/>
</dbReference>
<evidence type="ECO:0000313" key="9">
    <source>
        <dbReference type="Proteomes" id="UP000183794"/>
    </source>
</evidence>
<sequence length="658" mass="74591">MSDIEKITGSSPEAKSLDITQQNIEQLKQLFPDVFSENKIDFEALKAVLGEEIDDSEERYNFTWNGKTKARQIAQTPSTGTLRPCKEESVNWDTTENLFIEGDNLEVLKLLQKSYHKKVKMIYIDPPYNTGKDFVYKDNFHNNIQNYFQTTGQVDGEGNVVSTNSDTSGRYHSNWLNMIYPRIKLARNLITDDGVIFLSINDSEVDNLKKVCNELFGEENFIAQIIWQKSKRGDSKLIATIHEYILVYTKNKPAALESGIWRKKKNGVDDVLEQYAKFKSELNNEHSAIRIAMQKWYRSLKDSDPRKAHKHYTWSDDRGLYFPDNFAGPDDGRKNRPRHDILHPATQKVCKKPSTGWRWEQTKTDWALEQTPPRIHFGEDETTIPNRKSYLAETAFEPYSSVFYTDGRGATLEVEALVGKSVFQFPKNKEVISDLIGLVCKKGDIVLDFFAGSGSTAHAVYNHNSLQEDAQVNYVLIQLPEPTDPKSKAYEAGYEYITEITKKRISGASSSFIEAQVSGDFGFKTFSLDETNIRPWDADFDNLEQVLQQATESIKADRSSEDVLYEIFLKYGYDLTTPVETETVNGKQVFVVGAGALIVCLDDEITGETVEGIAKLKEELDPETTQVVFKDAGFADSNVKTNAIQILKQAGIDDVKSI</sequence>
<dbReference type="PROSITE" id="PS00092">
    <property type="entry name" value="N6_MTASE"/>
    <property type="match status" value="1"/>
</dbReference>
<evidence type="ECO:0000256" key="1">
    <source>
        <dbReference type="ARBA" id="ARBA00006594"/>
    </source>
</evidence>
<accession>A0A1K9ZHP3</accession>
<dbReference type="EC" id="2.1.1.72" evidence="2"/>
<dbReference type="InterPro" id="IPR002941">
    <property type="entry name" value="DNA_methylase_N4/N6"/>
</dbReference>
<dbReference type="Pfam" id="PF01555">
    <property type="entry name" value="N6_N4_Mtase"/>
    <property type="match status" value="1"/>
</dbReference>
<evidence type="ECO:0000259" key="7">
    <source>
        <dbReference type="Pfam" id="PF01555"/>
    </source>
</evidence>
<dbReference type="GO" id="GO:0009007">
    <property type="term" value="F:site-specific DNA-methyltransferase (adenine-specific) activity"/>
    <property type="evidence" value="ECO:0007669"/>
    <property type="project" value="UniProtKB-EC"/>
</dbReference>
<evidence type="ECO:0000313" key="8">
    <source>
        <dbReference type="EMBL" id="SGY94823.1"/>
    </source>
</evidence>
<feature type="domain" description="DNA methylase N-4/N-6" evidence="7">
    <location>
        <begin position="119"/>
        <end position="462"/>
    </location>
</feature>
<dbReference type="SUPFAM" id="SSF53335">
    <property type="entry name" value="S-adenosyl-L-methionine-dependent methyltransferases"/>
    <property type="match status" value="1"/>
</dbReference>
<evidence type="ECO:0000256" key="4">
    <source>
        <dbReference type="ARBA" id="ARBA00022679"/>
    </source>
</evidence>
<evidence type="ECO:0000256" key="5">
    <source>
        <dbReference type="ARBA" id="ARBA00022691"/>
    </source>
</evidence>
<dbReference type="OrthoDB" id="9816043at2"/>
<name>A0A1K9ZHP3_9GAMM</name>
<dbReference type="AlphaFoldDB" id="A0A1K9ZHP3"/>
<keyword evidence="5" id="KW-0949">S-adenosyl-L-methionine</keyword>